<dbReference type="InterPro" id="IPR020858">
    <property type="entry name" value="Serum_albumin-like"/>
</dbReference>
<reference evidence="4 5" key="1">
    <citation type="journal article" date="2021" name="Elife">
        <title>Chloroplast acquisition without the gene transfer in kleptoplastic sea slugs, Plakobranchus ocellatus.</title>
        <authorList>
            <person name="Maeda T."/>
            <person name="Takahashi S."/>
            <person name="Yoshida T."/>
            <person name="Shimamura S."/>
            <person name="Takaki Y."/>
            <person name="Nagai Y."/>
            <person name="Toyoda A."/>
            <person name="Suzuki Y."/>
            <person name="Arimoto A."/>
            <person name="Ishii H."/>
            <person name="Satoh N."/>
            <person name="Nishiyama T."/>
            <person name="Hasebe M."/>
            <person name="Maruyama T."/>
            <person name="Minagawa J."/>
            <person name="Obokata J."/>
            <person name="Shigenobu S."/>
        </authorList>
    </citation>
    <scope>NUCLEOTIDE SEQUENCE [LARGE SCALE GENOMIC DNA]</scope>
</reference>
<evidence type="ECO:0000256" key="1">
    <source>
        <dbReference type="ARBA" id="ARBA00004613"/>
    </source>
</evidence>
<dbReference type="AlphaFoldDB" id="A0AAV4BFE5"/>
<dbReference type="GO" id="GO:0005615">
    <property type="term" value="C:extracellular space"/>
    <property type="evidence" value="ECO:0007669"/>
    <property type="project" value="InterPro"/>
</dbReference>
<evidence type="ECO:0000256" key="3">
    <source>
        <dbReference type="ARBA" id="ARBA00022737"/>
    </source>
</evidence>
<keyword evidence="3" id="KW-0677">Repeat</keyword>
<comment type="subcellular location">
    <subcellularLocation>
        <location evidence="1">Secreted</location>
    </subcellularLocation>
</comment>
<dbReference type="SUPFAM" id="SSF48552">
    <property type="entry name" value="Serum albumin-like"/>
    <property type="match status" value="1"/>
</dbReference>
<accession>A0AAV4BFE5</accession>
<dbReference type="EMBL" id="BLXT01004946">
    <property type="protein sequence ID" value="GFO18260.1"/>
    <property type="molecule type" value="Genomic_DNA"/>
</dbReference>
<sequence>MIQNAQKKPEHYFGALCDMVYRYKSSEIVTDPSFTSRHNLRPSLMDEQDLTSKMDNTTSALKKCCGEVKREQIEKCFYGILQSWVDELCTQGYPDFPLATSKIRKTREIERECCPKKGDERVVCWRKRLKILRPIGNTEISLLEPSLYESMLLNRLADFASLQRDVDVYDTLFPVKFGTTLEPVSSKPPDTILIESSSKKNLVSYGNSLGKMLLAATKAIPINEQAESFLYKKYLLSSYCDVDSSHLLSGHLGKLGRRGQVSRNVIQLFYEDDGLGPEQMLEDG</sequence>
<keyword evidence="2" id="KW-0964">Secreted</keyword>
<proteinExistence type="predicted"/>
<organism evidence="4 5">
    <name type="scientific">Plakobranchus ocellatus</name>
    <dbReference type="NCBI Taxonomy" id="259542"/>
    <lineage>
        <taxon>Eukaryota</taxon>
        <taxon>Metazoa</taxon>
        <taxon>Spiralia</taxon>
        <taxon>Lophotrochozoa</taxon>
        <taxon>Mollusca</taxon>
        <taxon>Gastropoda</taxon>
        <taxon>Heterobranchia</taxon>
        <taxon>Euthyneura</taxon>
        <taxon>Panpulmonata</taxon>
        <taxon>Sacoglossa</taxon>
        <taxon>Placobranchoidea</taxon>
        <taxon>Plakobranchidae</taxon>
        <taxon>Plakobranchus</taxon>
    </lineage>
</organism>
<keyword evidence="5" id="KW-1185">Reference proteome</keyword>
<name>A0AAV4BFE5_9GAST</name>
<gene>
    <name evidence="4" type="ORF">PoB_004476500</name>
</gene>
<evidence type="ECO:0000313" key="4">
    <source>
        <dbReference type="EMBL" id="GFO18260.1"/>
    </source>
</evidence>
<dbReference type="Proteomes" id="UP000735302">
    <property type="component" value="Unassembled WGS sequence"/>
</dbReference>
<evidence type="ECO:0000256" key="2">
    <source>
        <dbReference type="ARBA" id="ARBA00022525"/>
    </source>
</evidence>
<protein>
    <submittedName>
        <fullName evidence="4">Uncharacterized protein</fullName>
    </submittedName>
</protein>
<comment type="caution">
    <text evidence="4">The sequence shown here is derived from an EMBL/GenBank/DDBJ whole genome shotgun (WGS) entry which is preliminary data.</text>
</comment>
<evidence type="ECO:0000313" key="5">
    <source>
        <dbReference type="Proteomes" id="UP000735302"/>
    </source>
</evidence>